<accession>A0AAT9FGQ3</accession>
<proteinExistence type="predicted"/>
<gene>
    <name evidence="2" type="ORF">NT6N_02000</name>
</gene>
<dbReference type="AlphaFoldDB" id="A0AAT9FGQ3"/>
<evidence type="ECO:0000313" key="2">
    <source>
        <dbReference type="EMBL" id="BDS05160.1"/>
    </source>
</evidence>
<dbReference type="Gene3D" id="2.30.30.700">
    <property type="entry name" value="SLA1 homology domain 1"/>
    <property type="match status" value="1"/>
</dbReference>
<organism evidence="2">
    <name type="scientific">Oceaniferula spumae</name>
    <dbReference type="NCBI Taxonomy" id="2979115"/>
    <lineage>
        <taxon>Bacteria</taxon>
        <taxon>Pseudomonadati</taxon>
        <taxon>Verrucomicrobiota</taxon>
        <taxon>Verrucomicrobiia</taxon>
        <taxon>Verrucomicrobiales</taxon>
        <taxon>Verrucomicrobiaceae</taxon>
        <taxon>Oceaniferula</taxon>
    </lineage>
</organism>
<evidence type="ECO:0000256" key="1">
    <source>
        <dbReference type="SAM" id="SignalP"/>
    </source>
</evidence>
<keyword evidence="1" id="KW-0732">Signal</keyword>
<feature type="chain" id="PRO_5043893901" description="SLA1 homology domain-containing protein" evidence="1">
    <location>
        <begin position="25"/>
        <end position="205"/>
    </location>
</feature>
<dbReference type="EMBL" id="AP026866">
    <property type="protein sequence ID" value="BDS05160.1"/>
    <property type="molecule type" value="Genomic_DNA"/>
</dbReference>
<feature type="signal peptide" evidence="1">
    <location>
        <begin position="1"/>
        <end position="24"/>
    </location>
</feature>
<evidence type="ECO:0008006" key="3">
    <source>
        <dbReference type="Google" id="ProtNLM"/>
    </source>
</evidence>
<name>A0AAT9FGQ3_9BACT</name>
<reference evidence="2" key="1">
    <citation type="submission" date="2024-07" db="EMBL/GenBank/DDBJ databases">
        <title>Complete genome sequence of Verrucomicrobiaceae bacterium NT6N.</title>
        <authorList>
            <person name="Huang C."/>
            <person name="Takami H."/>
            <person name="Hamasaki K."/>
        </authorList>
    </citation>
    <scope>NUCLEOTIDE SEQUENCE</scope>
    <source>
        <strain evidence="2">NT6N</strain>
    </source>
</reference>
<dbReference type="KEGG" id="osu:NT6N_02000"/>
<sequence>MMKPKHSSWLSLLALIALGLPCSALEQRRFQNADKTKSFQATLVDYNEAGKTVTVTLENGKTSKFSIDLLSPEDQKYVEAQSDVLAVSRSIEVTFTETKGETTRTKSGLVRSSTTPTHYKIMVYNRSDKVVENLKVNYSYYYCLGSSSATGPRHTPQVKTGTLVYPKLFGKYNETRETAKIDLIRASKKGVAPPVPSGGGAAGGG</sequence>
<protein>
    <recommendedName>
        <fullName evidence="3">SLA1 homology domain-containing protein</fullName>
    </recommendedName>
</protein>